<evidence type="ECO:0000313" key="2">
    <source>
        <dbReference type="Proteomes" id="UP000007435"/>
    </source>
</evidence>
<gene>
    <name evidence="1" type="ordered locus">Lbys_2335</name>
</gene>
<reference key="1">
    <citation type="submission" date="2010-11" db="EMBL/GenBank/DDBJ databases">
        <title>The complete genome of Leadbetterella byssophila DSM 17132.</title>
        <authorList>
            <consortium name="US DOE Joint Genome Institute (JGI-PGF)"/>
            <person name="Lucas S."/>
            <person name="Copeland A."/>
            <person name="Lapidus A."/>
            <person name="Glavina del Rio T."/>
            <person name="Dalin E."/>
            <person name="Tice H."/>
            <person name="Bruce D."/>
            <person name="Goodwin L."/>
            <person name="Pitluck S."/>
            <person name="Kyrpides N."/>
            <person name="Mavromatis K."/>
            <person name="Ivanova N."/>
            <person name="Teshima H."/>
            <person name="Brettin T."/>
            <person name="Detter J.C."/>
            <person name="Han C."/>
            <person name="Tapia R."/>
            <person name="Land M."/>
            <person name="Hauser L."/>
            <person name="Markowitz V."/>
            <person name="Cheng J.-F."/>
            <person name="Hugenholtz P."/>
            <person name="Woyke T."/>
            <person name="Wu D."/>
            <person name="Tindall B."/>
            <person name="Pomrenke H.G."/>
            <person name="Brambilla E."/>
            <person name="Klenk H.-P."/>
            <person name="Eisen J.A."/>
        </authorList>
    </citation>
    <scope>NUCLEOTIDE SEQUENCE [LARGE SCALE GENOMIC DNA]</scope>
    <source>
        <strain>DSM 17132</strain>
    </source>
</reference>
<dbReference type="Proteomes" id="UP000007435">
    <property type="component" value="Chromosome"/>
</dbReference>
<dbReference type="SUPFAM" id="SSF49464">
    <property type="entry name" value="Carboxypeptidase regulatory domain-like"/>
    <property type="match status" value="1"/>
</dbReference>
<dbReference type="OrthoDB" id="939978at2"/>
<dbReference type="eggNOG" id="ENOG502ZPE3">
    <property type="taxonomic scope" value="Bacteria"/>
</dbReference>
<dbReference type="RefSeq" id="WP_013409052.1">
    <property type="nucleotide sequence ID" value="NC_014655.1"/>
</dbReference>
<dbReference type="KEGG" id="lby:Lbys_2335"/>
<reference evidence="1 2" key="2">
    <citation type="journal article" date="2011" name="Stand. Genomic Sci.">
        <title>Complete genome sequence of Leadbetterella byssophila type strain (4M15).</title>
        <authorList>
            <person name="Abt B."/>
            <person name="Teshima H."/>
            <person name="Lucas S."/>
            <person name="Lapidus A."/>
            <person name="Del Rio T.G."/>
            <person name="Nolan M."/>
            <person name="Tice H."/>
            <person name="Cheng J.F."/>
            <person name="Pitluck S."/>
            <person name="Liolios K."/>
            <person name="Pagani I."/>
            <person name="Ivanova N."/>
            <person name="Mavromatis K."/>
            <person name="Pati A."/>
            <person name="Tapia R."/>
            <person name="Han C."/>
            <person name="Goodwin L."/>
            <person name="Chen A."/>
            <person name="Palaniappan K."/>
            <person name="Land M."/>
            <person name="Hauser L."/>
            <person name="Chang Y.J."/>
            <person name="Jeffries C.D."/>
            <person name="Rohde M."/>
            <person name="Goker M."/>
            <person name="Tindall B.J."/>
            <person name="Detter J.C."/>
            <person name="Woyke T."/>
            <person name="Bristow J."/>
            <person name="Eisen J.A."/>
            <person name="Markowitz V."/>
            <person name="Hugenholtz P."/>
            <person name="Klenk H.P."/>
            <person name="Kyrpides N.C."/>
        </authorList>
    </citation>
    <scope>NUCLEOTIDE SEQUENCE [LARGE SCALE GENOMIC DNA]</scope>
    <source>
        <strain evidence="2">DSM 17132 / JCM 16389 / KACC 11308 / NBRC 106382 / 4M15</strain>
    </source>
</reference>
<dbReference type="STRING" id="649349.Lbys_2335"/>
<dbReference type="AlphaFoldDB" id="E4RWD8"/>
<evidence type="ECO:0000313" key="1">
    <source>
        <dbReference type="EMBL" id="ADQ18011.1"/>
    </source>
</evidence>
<dbReference type="HOGENOM" id="CLU_082101_0_0_10"/>
<dbReference type="EMBL" id="CP002305">
    <property type="protein sequence ID" value="ADQ18011.1"/>
    <property type="molecule type" value="Genomic_DNA"/>
</dbReference>
<proteinExistence type="predicted"/>
<accession>E4RWD8</accession>
<keyword evidence="2" id="KW-1185">Reference proteome</keyword>
<protein>
    <recommendedName>
        <fullName evidence="3">Carboxypeptidase regulatory-like domain-containing protein</fullName>
    </recommendedName>
</protein>
<organism evidence="1 2">
    <name type="scientific">Leadbetterella byssophila (strain DSM 17132 / JCM 16389 / KACC 11308 / NBRC 106382 / 4M15)</name>
    <dbReference type="NCBI Taxonomy" id="649349"/>
    <lineage>
        <taxon>Bacteria</taxon>
        <taxon>Pseudomonadati</taxon>
        <taxon>Bacteroidota</taxon>
        <taxon>Cytophagia</taxon>
        <taxon>Cytophagales</taxon>
        <taxon>Leadbetterellaceae</taxon>
        <taxon>Leadbetterella</taxon>
    </lineage>
</organism>
<name>E4RWD8_LEAB4</name>
<evidence type="ECO:0008006" key="3">
    <source>
        <dbReference type="Google" id="ProtNLM"/>
    </source>
</evidence>
<dbReference type="InterPro" id="IPR008969">
    <property type="entry name" value="CarboxyPept-like_regulatory"/>
</dbReference>
<sequence>MSVFALGLLLLLSCSKDGEVQPGEVNYQQGYASGVAKDASGKPLKGVKIIVDHTIFYNSNISTFTSEKGTYKVKVPTGSWFAFAQHTVNYNGKSYSFYLHPDNPAGFGGEGAVRNFEWKLTGKRPEPLSGEYGGLVTFDSYPGVYIDDKQIEFTFTPLTPLIDGSTGTTLQLKSPDGYHLKDIPMGRYEVTARYQGKSVKLRKWNTDDTFQEKFILDFEPEIYAQCDNCAMLEYNYEN</sequence>